<dbReference type="PANTHER" id="PTHR12231">
    <property type="entry name" value="CTX-RELATED TYPE I TRANSMEMBRANE PROTEIN"/>
    <property type="match status" value="1"/>
</dbReference>
<evidence type="ECO:0000256" key="2">
    <source>
        <dbReference type="ARBA" id="ARBA00022525"/>
    </source>
</evidence>
<keyword evidence="7" id="KW-0393">Immunoglobulin domain</keyword>
<evidence type="ECO:0000313" key="9">
    <source>
        <dbReference type="Proteomes" id="UP000466442"/>
    </source>
</evidence>
<comment type="subcellular location">
    <subcellularLocation>
        <location evidence="1">Secreted</location>
    </subcellularLocation>
</comment>
<dbReference type="InterPro" id="IPR002035">
    <property type="entry name" value="VWF_A"/>
</dbReference>
<dbReference type="GO" id="GO:0005576">
    <property type="term" value="C:extracellular region"/>
    <property type="evidence" value="ECO:0007669"/>
    <property type="project" value="UniProtKB-SubCell"/>
</dbReference>
<name>A0A6A4IVC5_APOLU</name>
<gene>
    <name evidence="8" type="ORF">GE061_012620</name>
</gene>
<reference evidence="8" key="1">
    <citation type="journal article" date="2021" name="Mol. Ecol. Resour.">
        <title>Apolygus lucorum genome provides insights into omnivorousness and mesophyll feeding.</title>
        <authorList>
            <person name="Liu Y."/>
            <person name="Liu H."/>
            <person name="Wang H."/>
            <person name="Huang T."/>
            <person name="Liu B."/>
            <person name="Yang B."/>
            <person name="Yin L."/>
            <person name="Li B."/>
            <person name="Zhang Y."/>
            <person name="Zhang S."/>
            <person name="Jiang F."/>
            <person name="Zhang X."/>
            <person name="Ren Y."/>
            <person name="Wang B."/>
            <person name="Wang S."/>
            <person name="Lu Y."/>
            <person name="Wu K."/>
            <person name="Fan W."/>
            <person name="Wang G."/>
        </authorList>
    </citation>
    <scope>NUCLEOTIDE SEQUENCE</scope>
    <source>
        <strain evidence="8">12Hb</strain>
    </source>
</reference>
<dbReference type="InterPro" id="IPR003599">
    <property type="entry name" value="Ig_sub"/>
</dbReference>
<dbReference type="EMBL" id="WIXP02000004">
    <property type="protein sequence ID" value="KAF6212100.1"/>
    <property type="molecule type" value="Genomic_DNA"/>
</dbReference>
<dbReference type="Proteomes" id="UP000466442">
    <property type="component" value="Unassembled WGS sequence"/>
</dbReference>
<dbReference type="InterPro" id="IPR007110">
    <property type="entry name" value="Ig-like_dom"/>
</dbReference>
<dbReference type="InterPro" id="IPR036179">
    <property type="entry name" value="Ig-like_dom_sf"/>
</dbReference>
<dbReference type="Pfam" id="PF25106">
    <property type="entry name" value="VWA_4"/>
    <property type="match status" value="1"/>
</dbReference>
<dbReference type="InterPro" id="IPR013783">
    <property type="entry name" value="Ig-like_fold"/>
</dbReference>
<dbReference type="CDD" id="cd00198">
    <property type="entry name" value="vWFA"/>
    <property type="match status" value="1"/>
</dbReference>
<dbReference type="InterPro" id="IPR056475">
    <property type="entry name" value="GBD_Hemicentin/VWA7"/>
</dbReference>
<dbReference type="OrthoDB" id="5985519at2759"/>
<comment type="caution">
    <text evidence="8">The sequence shown here is derived from an EMBL/GenBank/DDBJ whole genome shotgun (WGS) entry which is preliminary data.</text>
</comment>
<dbReference type="InterPro" id="IPR013106">
    <property type="entry name" value="Ig_V-set"/>
</dbReference>
<keyword evidence="5" id="KW-1015">Disulfide bond</keyword>
<proteinExistence type="predicted"/>
<evidence type="ECO:0000313" key="8">
    <source>
        <dbReference type="EMBL" id="KAF6212100.1"/>
    </source>
</evidence>
<dbReference type="Pfam" id="PF13927">
    <property type="entry name" value="Ig_3"/>
    <property type="match status" value="7"/>
</dbReference>
<sequence>MKANAKLGIILTLGFQAVCWGSASNDTLHEREDQLDSHIWMSDNTGPINRFRRSLDEFCAIEKGISIGLVIDTTGSMSGEIAEVKKFAINLLNELTNAPGNRICDLVFVPTNDERRTEENYVKTRTLNVLTKAIENIVADGGGTCPERTLVGVEKAIDLSYDGSFIFVFTDADPNDAYLYETIKNKMERKKITIYFLLTGVCDTEPAESFVKLALGRGMSQLAHIDKNPSDLRNIIQSLKDLFQNNTVLLGSETGPATTDEGKKFPVIVPPKTPELRLTGSGKDIEVELKDPEGSTPKNITTLTDVANFKIFSISDPAPGKWTVTLKSKSDYKVVTSAVSNINIEYGFSTALTEDIKGVAKSPGKDVESYLLLLVSSPTKVFNVSVVDIIVGSSIKESLIVDVVDADKGIFRAKKIIYPNESFSIRITAFTSDGHIFTRESLTTIQSQEPGPPVIECKDKMLASAGVAFNMTCSVETQTVVEVRMYKEGSTHTHTDRHQETARVFISFPVLLTKDSGNYIIEATNAKGRETKKIQLKVIENPPKASINKALFVVVAGVDITIDCRCDSFTDCTIEWTKSDSPADHFSQKPALPLLSGENVEVGKVDVILTPALSKDAGWYICTARNGGGTSVAKTYLEVQERPEVEILDSSKAPVSLVTFKQWSTVTITCSAKKGVPPPRLDWFRHNRPISESKNTTIRGKNYVTLTIRNSQIHNQGNYTCSGFNDVGVDEKYVTLQFVQKPRISRPSTYKPTFLVGFDAVLICYFDGTPTPSITWTRLKGDSFTTIEGRVGSHAKAVMGTATLTLPNVTFEDTGTYYCEASNVAGSQKKQMSLRVEEKPAFEITTDDVTVPLYGTIELPCNPKGIPVPTIAWRKIDGNLAGKIVGTNYIITNAALEEQGVYVCRAENIHGGAEFRVKVGISGTAPPKLYKDSKSNVQKRLPGSNITLNCPIIQGEPVPTLTWIHSGRTIRNGYPYTISQEYRSLTIDPVSEVVTGNYTCIAENQLGKDNKTYTLALYKPPIIIQPAGPTFVRTEERAKLICSTEADPVATVNWFQVKKKQETHIPQVTSLVSSKLEVPEGSVKRRAKYLCRASNSVGVAEKVFEVVVIKPPRIKVRWEKKIRQKGDDEIMLNCTASGNPKPIYTWTHDGKLVSALESNPIYRVRDGSGNYGCTASNHFGKDVRLTLIERFGPPEIKKLPAVTQVRNGESVVLNCPVSGFPAPTITWRFNGNEVVRRRGPEYEIPKISHKLEGNYTCIATNSEGSAAGTTRLVVTDAPIINCEKPSYEVRFRQLANFVCEVKANPRATIKWYKDGRPWGSSYQDGTLQFVVGEHDAGLFKIEAVNQLGRHFKEIELTVLKPPTFSPSHVKEITVTTGAKAVLPCQADGFPQPKSFWDVLSIPDPRKYSAESGSLAIDDVQIDDEGDYKCIAENKVGSQIHFIHLSVAEKPKVTIVTKNVQTNGDVNSGDDVVLMCNVKGKPIPELSWFKDDLHLSTDRVIRFKASESKSGNYICKASNSYGEANDSISINALSSPVITGLPYEQLKGTEGHALELSCSASGNPLPSISWFRNDRKLQNTPETKVDGPKLRISRLSRELSGNITCEALNSRGKFIKKFELIVNTSPKVDDTVPKEIPIYFNTEFAVPCKAEGSPKPFIEWAAVIGGVSRVLSPGDSYNGFTVLPDGTLIGRNVTWTEDRNVSCSASNIAGTDFSRHVLRVSELPNANTTILKLVKRIPSAAVVTTKQGKRTVLDCPSKPMSYTSAPWLKNFRDISPSDYSSGRYRLLDNGTKLSVNFPDETDIATFTCVDSRSGRNSFILNVMAEPHFLESAVTEYKVVENDQLDVSCRAGGNPLPLVCQSLIVIQFYYKTFLSRVDA</sequence>
<dbReference type="PANTHER" id="PTHR12231:SF253">
    <property type="entry name" value="DPR-INTERACTING PROTEIN ETA, ISOFORM B-RELATED"/>
    <property type="match status" value="1"/>
</dbReference>
<evidence type="ECO:0000256" key="7">
    <source>
        <dbReference type="ARBA" id="ARBA00023319"/>
    </source>
</evidence>
<dbReference type="InterPro" id="IPR056861">
    <property type="entry name" value="HMCN1-like_VWA"/>
</dbReference>
<keyword evidence="9" id="KW-1185">Reference proteome</keyword>
<keyword evidence="3" id="KW-0732">Signal</keyword>
<keyword evidence="6" id="KW-0325">Glycoprotein</keyword>
<dbReference type="InterPro" id="IPR051170">
    <property type="entry name" value="Neural/epithelial_adhesion"/>
</dbReference>
<dbReference type="InterPro" id="IPR036465">
    <property type="entry name" value="vWFA_dom_sf"/>
</dbReference>
<dbReference type="SUPFAM" id="SSF48726">
    <property type="entry name" value="Immunoglobulin"/>
    <property type="match status" value="15"/>
</dbReference>
<dbReference type="SMART" id="SM00409">
    <property type="entry name" value="IG"/>
    <property type="match status" value="13"/>
</dbReference>
<dbReference type="InterPro" id="IPR003598">
    <property type="entry name" value="Ig_sub2"/>
</dbReference>
<dbReference type="SMART" id="SM00408">
    <property type="entry name" value="IGc2"/>
    <property type="match status" value="13"/>
</dbReference>
<evidence type="ECO:0008006" key="10">
    <source>
        <dbReference type="Google" id="ProtNLM"/>
    </source>
</evidence>
<keyword evidence="2" id="KW-0964">Secreted</keyword>
<accession>A0A6A4IVC5</accession>
<dbReference type="GO" id="GO:0032991">
    <property type="term" value="C:protein-containing complex"/>
    <property type="evidence" value="ECO:0007669"/>
    <property type="project" value="UniProtKB-ARBA"/>
</dbReference>
<evidence type="ECO:0000256" key="3">
    <source>
        <dbReference type="ARBA" id="ARBA00022729"/>
    </source>
</evidence>
<dbReference type="PROSITE" id="PS50835">
    <property type="entry name" value="IG_LIKE"/>
    <property type="match status" value="14"/>
</dbReference>
<evidence type="ECO:0000256" key="6">
    <source>
        <dbReference type="ARBA" id="ARBA00023180"/>
    </source>
</evidence>
<evidence type="ECO:0000256" key="1">
    <source>
        <dbReference type="ARBA" id="ARBA00004613"/>
    </source>
</evidence>
<dbReference type="Pfam" id="PF07679">
    <property type="entry name" value="I-set"/>
    <property type="match status" value="5"/>
</dbReference>
<dbReference type="Pfam" id="PF23560">
    <property type="entry name" value="GBD_Hemicentin"/>
    <property type="match status" value="1"/>
</dbReference>
<dbReference type="SUPFAM" id="SSF53300">
    <property type="entry name" value="vWA-like"/>
    <property type="match status" value="1"/>
</dbReference>
<organism evidence="8 9">
    <name type="scientific">Apolygus lucorum</name>
    <name type="common">Small green plant bug</name>
    <name type="synonym">Lygocoris lucorum</name>
    <dbReference type="NCBI Taxonomy" id="248454"/>
    <lineage>
        <taxon>Eukaryota</taxon>
        <taxon>Metazoa</taxon>
        <taxon>Ecdysozoa</taxon>
        <taxon>Arthropoda</taxon>
        <taxon>Hexapoda</taxon>
        <taxon>Insecta</taxon>
        <taxon>Pterygota</taxon>
        <taxon>Neoptera</taxon>
        <taxon>Paraneoptera</taxon>
        <taxon>Hemiptera</taxon>
        <taxon>Heteroptera</taxon>
        <taxon>Panheteroptera</taxon>
        <taxon>Cimicomorpha</taxon>
        <taxon>Miridae</taxon>
        <taxon>Mirini</taxon>
        <taxon>Apolygus</taxon>
    </lineage>
</organism>
<dbReference type="Gene3D" id="2.60.40.10">
    <property type="entry name" value="Immunoglobulins"/>
    <property type="match status" value="14"/>
</dbReference>
<dbReference type="GO" id="GO:0043005">
    <property type="term" value="C:neuron projection"/>
    <property type="evidence" value="ECO:0007669"/>
    <property type="project" value="TreeGrafter"/>
</dbReference>
<dbReference type="SMART" id="SM00406">
    <property type="entry name" value="IGv"/>
    <property type="match status" value="2"/>
</dbReference>
<protein>
    <recommendedName>
        <fullName evidence="10">Hemicentin-1</fullName>
    </recommendedName>
</protein>
<evidence type="ECO:0000256" key="5">
    <source>
        <dbReference type="ARBA" id="ARBA00023157"/>
    </source>
</evidence>
<dbReference type="Gene3D" id="3.40.50.410">
    <property type="entry name" value="von Willebrand factor, type A domain"/>
    <property type="match status" value="1"/>
</dbReference>
<dbReference type="PROSITE" id="PS50234">
    <property type="entry name" value="VWFA"/>
    <property type="match status" value="1"/>
</dbReference>
<evidence type="ECO:0000256" key="4">
    <source>
        <dbReference type="ARBA" id="ARBA00022737"/>
    </source>
</evidence>
<dbReference type="InterPro" id="IPR013098">
    <property type="entry name" value="Ig_I-set"/>
</dbReference>
<keyword evidence="4" id="KW-0677">Repeat</keyword>
<dbReference type="FunFam" id="2.60.40.10:FF:000032">
    <property type="entry name" value="palladin isoform X1"/>
    <property type="match status" value="1"/>
</dbReference>
<dbReference type="CDD" id="cd00096">
    <property type="entry name" value="Ig"/>
    <property type="match status" value="2"/>
</dbReference>